<accession>A0A392U391</accession>
<keyword evidence="2" id="KW-0378">Hydrolase</keyword>
<comment type="caution">
    <text evidence="2">The sequence shown here is derived from an EMBL/GenBank/DDBJ whole genome shotgun (WGS) entry which is preliminary data.</text>
</comment>
<evidence type="ECO:0000313" key="2">
    <source>
        <dbReference type="EMBL" id="MCI67782.1"/>
    </source>
</evidence>
<sequence>MEVDAHDLESEVASPLKKQKKPLDVPLDSLER</sequence>
<proteinExistence type="predicted"/>
<feature type="non-terminal residue" evidence="2">
    <location>
        <position position="32"/>
    </location>
</feature>
<feature type="region of interest" description="Disordered" evidence="1">
    <location>
        <begin position="1"/>
        <end position="32"/>
    </location>
</feature>
<dbReference type="EMBL" id="LXQA010723596">
    <property type="protein sequence ID" value="MCI67782.1"/>
    <property type="molecule type" value="Genomic_DNA"/>
</dbReference>
<protein>
    <submittedName>
        <fullName evidence="2">Crossover junction endonuclease MUS81-like</fullName>
    </submittedName>
</protein>
<name>A0A392U391_9FABA</name>
<reference evidence="2 3" key="1">
    <citation type="journal article" date="2018" name="Front. Plant Sci.">
        <title>Red Clover (Trifolium pratense) and Zigzag Clover (T. medium) - A Picture of Genomic Similarities and Differences.</title>
        <authorList>
            <person name="Dluhosova J."/>
            <person name="Istvanek J."/>
            <person name="Nedelnik J."/>
            <person name="Repkova J."/>
        </authorList>
    </citation>
    <scope>NUCLEOTIDE SEQUENCE [LARGE SCALE GENOMIC DNA]</scope>
    <source>
        <strain evidence="3">cv. 10/8</strain>
        <tissue evidence="2">Leaf</tissue>
    </source>
</reference>
<organism evidence="2 3">
    <name type="scientific">Trifolium medium</name>
    <dbReference type="NCBI Taxonomy" id="97028"/>
    <lineage>
        <taxon>Eukaryota</taxon>
        <taxon>Viridiplantae</taxon>
        <taxon>Streptophyta</taxon>
        <taxon>Embryophyta</taxon>
        <taxon>Tracheophyta</taxon>
        <taxon>Spermatophyta</taxon>
        <taxon>Magnoliopsida</taxon>
        <taxon>eudicotyledons</taxon>
        <taxon>Gunneridae</taxon>
        <taxon>Pentapetalae</taxon>
        <taxon>rosids</taxon>
        <taxon>fabids</taxon>
        <taxon>Fabales</taxon>
        <taxon>Fabaceae</taxon>
        <taxon>Papilionoideae</taxon>
        <taxon>50 kb inversion clade</taxon>
        <taxon>NPAAA clade</taxon>
        <taxon>Hologalegina</taxon>
        <taxon>IRL clade</taxon>
        <taxon>Trifolieae</taxon>
        <taxon>Trifolium</taxon>
    </lineage>
</organism>
<dbReference type="AlphaFoldDB" id="A0A392U391"/>
<dbReference type="GO" id="GO:0004519">
    <property type="term" value="F:endonuclease activity"/>
    <property type="evidence" value="ECO:0007669"/>
    <property type="project" value="UniProtKB-KW"/>
</dbReference>
<dbReference type="Proteomes" id="UP000265520">
    <property type="component" value="Unassembled WGS sequence"/>
</dbReference>
<keyword evidence="3" id="KW-1185">Reference proteome</keyword>
<evidence type="ECO:0000313" key="3">
    <source>
        <dbReference type="Proteomes" id="UP000265520"/>
    </source>
</evidence>
<keyword evidence="2" id="KW-0540">Nuclease</keyword>
<keyword evidence="2" id="KW-0255">Endonuclease</keyword>
<evidence type="ECO:0000256" key="1">
    <source>
        <dbReference type="SAM" id="MobiDB-lite"/>
    </source>
</evidence>